<keyword evidence="2" id="KW-1185">Reference proteome</keyword>
<protein>
    <submittedName>
        <fullName evidence="1">Uncharacterized protein</fullName>
    </submittedName>
</protein>
<sequence length="158" mass="16898">MRLLKKGSKLAKDKISNLDWVLNQHQVSGPGSGSGFDQWSLVGIGSRIELEFGVQGWASVPGRGWGLGSRFARISGPGTGQCHGLRSSFGCHRGRVRVSDLRLGLNFDLGSPVRVVSGVLGQVSDQVGSNLESKDGLVSRVEVESQNLNPELGLSLRF</sequence>
<evidence type="ECO:0000313" key="1">
    <source>
        <dbReference type="EMBL" id="MCD7464325.1"/>
    </source>
</evidence>
<accession>A0ABS8SZU2</accession>
<dbReference type="Proteomes" id="UP000823775">
    <property type="component" value="Unassembled WGS sequence"/>
</dbReference>
<comment type="caution">
    <text evidence="1">The sequence shown here is derived from an EMBL/GenBank/DDBJ whole genome shotgun (WGS) entry which is preliminary data.</text>
</comment>
<gene>
    <name evidence="1" type="ORF">HAX54_052513</name>
</gene>
<dbReference type="EMBL" id="JACEIK010000954">
    <property type="protein sequence ID" value="MCD7464325.1"/>
    <property type="molecule type" value="Genomic_DNA"/>
</dbReference>
<evidence type="ECO:0000313" key="2">
    <source>
        <dbReference type="Proteomes" id="UP000823775"/>
    </source>
</evidence>
<reference evidence="1 2" key="1">
    <citation type="journal article" date="2021" name="BMC Genomics">
        <title>Datura genome reveals duplications of psychoactive alkaloid biosynthetic genes and high mutation rate following tissue culture.</title>
        <authorList>
            <person name="Rajewski A."/>
            <person name="Carter-House D."/>
            <person name="Stajich J."/>
            <person name="Litt A."/>
        </authorList>
    </citation>
    <scope>NUCLEOTIDE SEQUENCE [LARGE SCALE GENOMIC DNA]</scope>
    <source>
        <strain evidence="1">AR-01</strain>
    </source>
</reference>
<organism evidence="1 2">
    <name type="scientific">Datura stramonium</name>
    <name type="common">Jimsonweed</name>
    <name type="synonym">Common thornapple</name>
    <dbReference type="NCBI Taxonomy" id="4076"/>
    <lineage>
        <taxon>Eukaryota</taxon>
        <taxon>Viridiplantae</taxon>
        <taxon>Streptophyta</taxon>
        <taxon>Embryophyta</taxon>
        <taxon>Tracheophyta</taxon>
        <taxon>Spermatophyta</taxon>
        <taxon>Magnoliopsida</taxon>
        <taxon>eudicotyledons</taxon>
        <taxon>Gunneridae</taxon>
        <taxon>Pentapetalae</taxon>
        <taxon>asterids</taxon>
        <taxon>lamiids</taxon>
        <taxon>Solanales</taxon>
        <taxon>Solanaceae</taxon>
        <taxon>Solanoideae</taxon>
        <taxon>Datureae</taxon>
        <taxon>Datura</taxon>
    </lineage>
</organism>
<name>A0ABS8SZU2_DATST</name>
<proteinExistence type="predicted"/>